<dbReference type="Proteomes" id="UP000663874">
    <property type="component" value="Unassembled WGS sequence"/>
</dbReference>
<evidence type="ECO:0000313" key="2">
    <source>
        <dbReference type="EMBL" id="CAF0902831.1"/>
    </source>
</evidence>
<evidence type="ECO:0000313" key="6">
    <source>
        <dbReference type="EMBL" id="CAF1575688.1"/>
    </source>
</evidence>
<dbReference type="EMBL" id="CAJOBE010000771">
    <property type="protein sequence ID" value="CAF3683618.1"/>
    <property type="molecule type" value="Genomic_DNA"/>
</dbReference>
<gene>
    <name evidence="7" type="ORF">FNK824_LOCUS8017</name>
    <name evidence="5" type="ORF">JXQ802_LOCUS45634</name>
    <name evidence="6" type="ORF">JXQ802_LOCUS45653</name>
    <name evidence="8" type="ORF">OTI717_LOCUS23111</name>
    <name evidence="2" type="ORF">PYM288_LOCUS9613</name>
    <name evidence="3" type="ORF">RFH988_LOCUS31560</name>
    <name evidence="4" type="ORF">SEV965_LOCUS31108</name>
</gene>
<dbReference type="EMBL" id="CAJNOO010003429">
    <property type="protein sequence ID" value="CAF1336780.1"/>
    <property type="molecule type" value="Genomic_DNA"/>
</dbReference>
<keyword evidence="1" id="KW-0472">Membrane</keyword>
<dbReference type="EMBL" id="CAJNOL010003836">
    <property type="protein sequence ID" value="CAF1575532.1"/>
    <property type="molecule type" value="Genomic_DNA"/>
</dbReference>
<dbReference type="Proteomes" id="UP000663854">
    <property type="component" value="Unassembled WGS sequence"/>
</dbReference>
<keyword evidence="9" id="KW-1185">Reference proteome</keyword>
<accession>A0A818TLE0</accession>
<dbReference type="EMBL" id="CAJNOL010003843">
    <property type="protein sequence ID" value="CAF1575688.1"/>
    <property type="molecule type" value="Genomic_DNA"/>
</dbReference>
<dbReference type="Proteomes" id="UP000663889">
    <property type="component" value="Unassembled WGS sequence"/>
</dbReference>
<comment type="caution">
    <text evidence="7">The sequence shown here is derived from an EMBL/GenBank/DDBJ whole genome shotgun (WGS) entry which is preliminary data.</text>
</comment>
<dbReference type="EMBL" id="CAJNOU010003508">
    <property type="protein sequence ID" value="CAF1394430.1"/>
    <property type="molecule type" value="Genomic_DNA"/>
</dbReference>
<evidence type="ECO:0000313" key="5">
    <source>
        <dbReference type="EMBL" id="CAF1575532.1"/>
    </source>
</evidence>
<proteinExistence type="predicted"/>
<evidence type="ECO:0000256" key="1">
    <source>
        <dbReference type="SAM" id="Phobius"/>
    </source>
</evidence>
<dbReference type="AlphaFoldDB" id="A0A818TLE0"/>
<evidence type="ECO:0000313" key="8">
    <source>
        <dbReference type="EMBL" id="CAF3887892.1"/>
    </source>
</evidence>
<name>A0A818TLE0_9BILA</name>
<evidence type="ECO:0000313" key="4">
    <source>
        <dbReference type="EMBL" id="CAF1394430.1"/>
    </source>
</evidence>
<dbReference type="Proteomes" id="UP000663882">
    <property type="component" value="Unassembled WGS sequence"/>
</dbReference>
<evidence type="ECO:0000313" key="9">
    <source>
        <dbReference type="Proteomes" id="UP000663870"/>
    </source>
</evidence>
<dbReference type="EMBL" id="CAJOAX010004065">
    <property type="protein sequence ID" value="CAF3887892.1"/>
    <property type="molecule type" value="Genomic_DNA"/>
</dbReference>
<evidence type="ECO:0000313" key="3">
    <source>
        <dbReference type="EMBL" id="CAF1336780.1"/>
    </source>
</evidence>
<evidence type="ECO:0000313" key="7">
    <source>
        <dbReference type="EMBL" id="CAF3683618.1"/>
    </source>
</evidence>
<organism evidence="7 10">
    <name type="scientific">Rotaria sordida</name>
    <dbReference type="NCBI Taxonomy" id="392033"/>
    <lineage>
        <taxon>Eukaryota</taxon>
        <taxon>Metazoa</taxon>
        <taxon>Spiralia</taxon>
        <taxon>Gnathifera</taxon>
        <taxon>Rotifera</taxon>
        <taxon>Eurotatoria</taxon>
        <taxon>Bdelloidea</taxon>
        <taxon>Philodinida</taxon>
        <taxon>Philodinidae</taxon>
        <taxon>Rotaria</taxon>
    </lineage>
</organism>
<protein>
    <submittedName>
        <fullName evidence="7">Uncharacterized protein</fullName>
    </submittedName>
</protein>
<sequence length="75" mass="8576">MSNRFLFTSTVNDDTHDKRTKDDHVDESQSLLIVKNDDQVDIVVMDDDTGLSVIKRDVGLVTIVFVLVVVYFKLF</sequence>
<dbReference type="Proteomes" id="UP000663870">
    <property type="component" value="Unassembled WGS sequence"/>
</dbReference>
<reference evidence="7" key="1">
    <citation type="submission" date="2021-02" db="EMBL/GenBank/DDBJ databases">
        <authorList>
            <person name="Nowell W R."/>
        </authorList>
    </citation>
    <scope>NUCLEOTIDE SEQUENCE</scope>
</reference>
<feature type="transmembrane region" description="Helical" evidence="1">
    <location>
        <begin position="58"/>
        <end position="74"/>
    </location>
</feature>
<dbReference type="EMBL" id="CAJNOH010000142">
    <property type="protein sequence ID" value="CAF0902831.1"/>
    <property type="molecule type" value="Genomic_DNA"/>
</dbReference>
<dbReference type="Proteomes" id="UP000663823">
    <property type="component" value="Unassembled WGS sequence"/>
</dbReference>
<evidence type="ECO:0000313" key="10">
    <source>
        <dbReference type="Proteomes" id="UP000663874"/>
    </source>
</evidence>
<keyword evidence="1" id="KW-0812">Transmembrane</keyword>
<keyword evidence="1" id="KW-1133">Transmembrane helix</keyword>